<dbReference type="SMART" id="SM00028">
    <property type="entry name" value="TPR"/>
    <property type="match status" value="3"/>
</dbReference>
<evidence type="ECO:0000256" key="2">
    <source>
        <dbReference type="ARBA" id="ARBA00001946"/>
    </source>
</evidence>
<dbReference type="RefSeq" id="XP_064853861.1">
    <property type="nucleotide sequence ID" value="XM_064997789.1"/>
</dbReference>
<comment type="catalytic activity">
    <reaction evidence="12">
        <text>O-phospho-L-seryl-[protein] + H2O = L-seryl-[protein] + phosphate</text>
        <dbReference type="Rhea" id="RHEA:20629"/>
        <dbReference type="Rhea" id="RHEA-COMP:9863"/>
        <dbReference type="Rhea" id="RHEA-COMP:11604"/>
        <dbReference type="ChEBI" id="CHEBI:15377"/>
        <dbReference type="ChEBI" id="CHEBI:29999"/>
        <dbReference type="ChEBI" id="CHEBI:43474"/>
        <dbReference type="ChEBI" id="CHEBI:83421"/>
        <dbReference type="EC" id="3.1.3.16"/>
    </reaction>
    <physiologicalReaction direction="left-to-right" evidence="12">
        <dbReference type="Rhea" id="RHEA:20630"/>
    </physiologicalReaction>
</comment>
<dbReference type="Pfam" id="PF08321">
    <property type="entry name" value="PPP5"/>
    <property type="match status" value="1"/>
</dbReference>
<dbReference type="GO" id="GO:0046872">
    <property type="term" value="F:metal ion binding"/>
    <property type="evidence" value="ECO:0007669"/>
    <property type="project" value="UniProtKB-KW"/>
</dbReference>
<dbReference type="GO" id="GO:0005634">
    <property type="term" value="C:nucleus"/>
    <property type="evidence" value="ECO:0007669"/>
    <property type="project" value="UniProtKB-SubCell"/>
</dbReference>
<gene>
    <name evidence="18" type="ORF">DASC09_041900</name>
</gene>
<dbReference type="AlphaFoldDB" id="A0AAV5QPK5"/>
<dbReference type="Proteomes" id="UP001360560">
    <property type="component" value="Unassembled WGS sequence"/>
</dbReference>
<evidence type="ECO:0000256" key="10">
    <source>
        <dbReference type="ARBA" id="ARBA00023211"/>
    </source>
</evidence>
<dbReference type="PANTHER" id="PTHR45668">
    <property type="entry name" value="SERINE/THREONINE-PROTEIN PHOSPHATASE 5-RELATED"/>
    <property type="match status" value="1"/>
</dbReference>
<dbReference type="InterPro" id="IPR041753">
    <property type="entry name" value="PP5_C"/>
</dbReference>
<comment type="subcellular location">
    <subcellularLocation>
        <location evidence="3">Nucleus</location>
    </subcellularLocation>
</comment>
<dbReference type="PANTHER" id="PTHR45668:SF5">
    <property type="entry name" value="SERINE_THREONINE-PROTEIN PHOSPHATASE 5"/>
    <property type="match status" value="1"/>
</dbReference>
<keyword evidence="11" id="KW-0539">Nucleus</keyword>
<dbReference type="InterPro" id="IPR006186">
    <property type="entry name" value="Ser/Thr-sp_prot-phosphatase"/>
</dbReference>
<dbReference type="Pfam" id="PF00149">
    <property type="entry name" value="Metallophos"/>
    <property type="match status" value="1"/>
</dbReference>
<evidence type="ECO:0000256" key="8">
    <source>
        <dbReference type="ARBA" id="ARBA00022803"/>
    </source>
</evidence>
<dbReference type="GO" id="GO:0004722">
    <property type="term" value="F:protein serine/threonine phosphatase activity"/>
    <property type="evidence" value="ECO:0007669"/>
    <property type="project" value="UniProtKB-EC"/>
</dbReference>
<keyword evidence="10" id="KW-0464">Manganese</keyword>
<dbReference type="Pfam" id="PF00515">
    <property type="entry name" value="TPR_1"/>
    <property type="match status" value="1"/>
</dbReference>
<comment type="catalytic activity">
    <reaction evidence="13">
        <text>O-phospho-L-threonyl-[protein] + H2O = L-threonyl-[protein] + phosphate</text>
        <dbReference type="Rhea" id="RHEA:47004"/>
        <dbReference type="Rhea" id="RHEA-COMP:11060"/>
        <dbReference type="Rhea" id="RHEA-COMP:11605"/>
        <dbReference type="ChEBI" id="CHEBI:15377"/>
        <dbReference type="ChEBI" id="CHEBI:30013"/>
        <dbReference type="ChEBI" id="CHEBI:43474"/>
        <dbReference type="ChEBI" id="CHEBI:61977"/>
        <dbReference type="EC" id="3.1.3.16"/>
    </reaction>
    <physiologicalReaction direction="left-to-right" evidence="13">
        <dbReference type="Rhea" id="RHEA:47005"/>
    </physiologicalReaction>
</comment>
<comment type="cofactor">
    <cofactor evidence="1">
        <name>Mn(2+)</name>
        <dbReference type="ChEBI" id="CHEBI:29035"/>
    </cofactor>
</comment>
<dbReference type="Gene3D" id="3.60.21.10">
    <property type="match status" value="1"/>
</dbReference>
<evidence type="ECO:0000256" key="16">
    <source>
        <dbReference type="RuleBase" id="RU004273"/>
    </source>
</evidence>
<feature type="active site" description="Proton donor/acceptor" evidence="14">
    <location>
        <position position="311"/>
    </location>
</feature>
<keyword evidence="19" id="KW-1185">Reference proteome</keyword>
<evidence type="ECO:0000256" key="3">
    <source>
        <dbReference type="ARBA" id="ARBA00004123"/>
    </source>
</evidence>
<dbReference type="InterPro" id="IPR004843">
    <property type="entry name" value="Calcineurin-like_PHP"/>
</dbReference>
<keyword evidence="8 15" id="KW-0802">TPR repeat</keyword>
<dbReference type="EMBL" id="BTFZ01000011">
    <property type="protein sequence ID" value="GMM36865.1"/>
    <property type="molecule type" value="Genomic_DNA"/>
</dbReference>
<dbReference type="PROSITE" id="PS50005">
    <property type="entry name" value="TPR"/>
    <property type="match status" value="1"/>
</dbReference>
<protein>
    <recommendedName>
        <fullName evidence="16">Serine/threonine-protein phosphatase</fullName>
        <ecNumber evidence="16">3.1.3.16</ecNumber>
    </recommendedName>
</protein>
<evidence type="ECO:0000256" key="4">
    <source>
        <dbReference type="ARBA" id="ARBA00008786"/>
    </source>
</evidence>
<dbReference type="SMART" id="SM00156">
    <property type="entry name" value="PP2Ac"/>
    <property type="match status" value="1"/>
</dbReference>
<dbReference type="SUPFAM" id="SSF56300">
    <property type="entry name" value="Metallo-dependent phosphatases"/>
    <property type="match status" value="1"/>
</dbReference>
<dbReference type="InterPro" id="IPR051134">
    <property type="entry name" value="PPP_phosphatase"/>
</dbReference>
<keyword evidence="6" id="KW-0677">Repeat</keyword>
<evidence type="ECO:0000256" key="5">
    <source>
        <dbReference type="ARBA" id="ARBA00022723"/>
    </source>
</evidence>
<dbReference type="PIRSF" id="PIRSF033096">
    <property type="entry name" value="PPPtase_5"/>
    <property type="match status" value="1"/>
</dbReference>
<evidence type="ECO:0000256" key="14">
    <source>
        <dbReference type="PIRSR" id="PIRSR033096-1"/>
    </source>
</evidence>
<dbReference type="InterPro" id="IPR011990">
    <property type="entry name" value="TPR-like_helical_dom_sf"/>
</dbReference>
<evidence type="ECO:0000256" key="15">
    <source>
        <dbReference type="PROSITE-ProRule" id="PRU00339"/>
    </source>
</evidence>
<dbReference type="GeneID" id="90074840"/>
<organism evidence="18 19">
    <name type="scientific">Saccharomycopsis crataegensis</name>
    <dbReference type="NCBI Taxonomy" id="43959"/>
    <lineage>
        <taxon>Eukaryota</taxon>
        <taxon>Fungi</taxon>
        <taxon>Dikarya</taxon>
        <taxon>Ascomycota</taxon>
        <taxon>Saccharomycotina</taxon>
        <taxon>Saccharomycetes</taxon>
        <taxon>Saccharomycopsidaceae</taxon>
        <taxon>Saccharomycopsis</taxon>
    </lineage>
</organism>
<evidence type="ECO:0000256" key="7">
    <source>
        <dbReference type="ARBA" id="ARBA00022801"/>
    </source>
</evidence>
<evidence type="ECO:0000313" key="19">
    <source>
        <dbReference type="Proteomes" id="UP001360560"/>
    </source>
</evidence>
<sequence length="507" mass="57307">MTMEQAVELKNQGNSALKNNNFDKAIGLYTQAIELDPTQAVFYSNRAQAYIKTEAFGLAVEDGTKSIEADPNYTKGYYRRAVANAAILKYKEAIKDLKVVLVKAPGDKVAKQYHNEFVKILKQKKFEDAIRGEDTPSAMSQVDFNNPIVGKNPFKQNQLDITVTGTDGKTNEQHIEVNGITKDFIDEMIDIFKRGEKLPKKYAYALIIACNNLLKQEPSMVNISLPNMKKNGKNEVVLEGVDTLTVCGDTHGQFYDLLNIFETYGWVNDRHAYLFNGDFVDRGSWSTEVAFLLYALKLRYPHRLFLNRGNHETNDMNKVYGFEGECKAKYSETLYLMFSESFGSLPLATLIGNDYLVMHGGLFSDDNITLDDIRKINRFKATQPPKEGIEMELLWTDPQPMPGRTPNRRGIGIQFGPDVTEKFCVSNDLSGIIRSHEVRMEGYEKEHNDKLITVFSAPNYCDSQGNKGAIINFTVKNNGEFNLDCEQFEAVPHPDIKPMAYTTNFGL</sequence>
<dbReference type="PROSITE" id="PS00125">
    <property type="entry name" value="SER_THR_PHOSPHATASE"/>
    <property type="match status" value="1"/>
</dbReference>
<dbReference type="EC" id="3.1.3.16" evidence="16"/>
<evidence type="ECO:0000256" key="11">
    <source>
        <dbReference type="ARBA" id="ARBA00023242"/>
    </source>
</evidence>
<dbReference type="GO" id="GO:0005737">
    <property type="term" value="C:cytoplasm"/>
    <property type="evidence" value="ECO:0007669"/>
    <property type="project" value="UniProtKB-ARBA"/>
</dbReference>
<reference evidence="18 19" key="1">
    <citation type="journal article" date="2023" name="Elife">
        <title>Identification of key yeast species and microbe-microbe interactions impacting larval growth of Drosophila in the wild.</title>
        <authorList>
            <person name="Mure A."/>
            <person name="Sugiura Y."/>
            <person name="Maeda R."/>
            <person name="Honda K."/>
            <person name="Sakurai N."/>
            <person name="Takahashi Y."/>
            <person name="Watada M."/>
            <person name="Katoh T."/>
            <person name="Gotoh A."/>
            <person name="Gotoh Y."/>
            <person name="Taniguchi I."/>
            <person name="Nakamura K."/>
            <person name="Hayashi T."/>
            <person name="Katayama T."/>
            <person name="Uemura T."/>
            <person name="Hattori Y."/>
        </authorList>
    </citation>
    <scope>NUCLEOTIDE SEQUENCE [LARGE SCALE GENOMIC DNA]</scope>
    <source>
        <strain evidence="18 19">SC-9</strain>
    </source>
</reference>
<dbReference type="CDD" id="cd07417">
    <property type="entry name" value="MPP_PP5_C"/>
    <property type="match status" value="1"/>
</dbReference>
<keyword evidence="5" id="KW-0479">Metal-binding</keyword>
<evidence type="ECO:0000256" key="1">
    <source>
        <dbReference type="ARBA" id="ARBA00001936"/>
    </source>
</evidence>
<dbReference type="PRINTS" id="PR00114">
    <property type="entry name" value="STPHPHTASE"/>
</dbReference>
<keyword evidence="9" id="KW-0904">Protein phosphatase</keyword>
<keyword evidence="7 16" id="KW-0378">Hydrolase</keyword>
<evidence type="ECO:0000313" key="18">
    <source>
        <dbReference type="EMBL" id="GMM36865.1"/>
    </source>
</evidence>
<evidence type="ECO:0000259" key="17">
    <source>
        <dbReference type="PROSITE" id="PS00125"/>
    </source>
</evidence>
<comment type="caution">
    <text evidence="18">The sequence shown here is derived from an EMBL/GenBank/DDBJ whole genome shotgun (WGS) entry which is preliminary data.</text>
</comment>
<comment type="cofactor">
    <cofactor evidence="2">
        <name>Mg(2+)</name>
        <dbReference type="ChEBI" id="CHEBI:18420"/>
    </cofactor>
</comment>
<dbReference type="SUPFAM" id="SSF48452">
    <property type="entry name" value="TPR-like"/>
    <property type="match status" value="1"/>
</dbReference>
<dbReference type="InterPro" id="IPR029052">
    <property type="entry name" value="Metallo-depent_PP-like"/>
</dbReference>
<dbReference type="InterPro" id="IPR013235">
    <property type="entry name" value="PPP_dom"/>
</dbReference>
<evidence type="ECO:0000256" key="12">
    <source>
        <dbReference type="ARBA" id="ARBA00047986"/>
    </source>
</evidence>
<evidence type="ECO:0000256" key="9">
    <source>
        <dbReference type="ARBA" id="ARBA00022912"/>
    </source>
</evidence>
<feature type="domain" description="Serine/threonine specific protein phosphatases" evidence="17">
    <location>
        <begin position="307"/>
        <end position="312"/>
    </location>
</feature>
<accession>A0AAV5QPK5</accession>
<name>A0AAV5QPK5_9ASCO</name>
<feature type="repeat" description="TPR" evidence="15">
    <location>
        <begin position="6"/>
        <end position="39"/>
    </location>
</feature>
<evidence type="ECO:0000256" key="6">
    <source>
        <dbReference type="ARBA" id="ARBA00022737"/>
    </source>
</evidence>
<proteinExistence type="inferred from homology"/>
<dbReference type="InterPro" id="IPR019734">
    <property type="entry name" value="TPR_rpt"/>
</dbReference>
<dbReference type="FunFam" id="3.60.21.10:FF:000036">
    <property type="entry name" value="Serine/threonine protein phosphatase 5"/>
    <property type="match status" value="1"/>
</dbReference>
<comment type="similarity">
    <text evidence="4">Belongs to the PPP phosphatase family. PP-5 (PP-T) subfamily.</text>
</comment>
<dbReference type="Gene3D" id="1.25.40.10">
    <property type="entry name" value="Tetratricopeptide repeat domain"/>
    <property type="match status" value="1"/>
</dbReference>
<evidence type="ECO:0000256" key="13">
    <source>
        <dbReference type="ARBA" id="ARBA00048832"/>
    </source>
</evidence>